<keyword evidence="1" id="KW-1133">Transmembrane helix</keyword>
<keyword evidence="1" id="KW-0472">Membrane</keyword>
<feature type="transmembrane region" description="Helical" evidence="1">
    <location>
        <begin position="71"/>
        <end position="102"/>
    </location>
</feature>
<keyword evidence="3" id="KW-1185">Reference proteome</keyword>
<evidence type="ECO:0000256" key="1">
    <source>
        <dbReference type="SAM" id="Phobius"/>
    </source>
</evidence>
<evidence type="ECO:0000313" key="3">
    <source>
        <dbReference type="Proteomes" id="UP001302662"/>
    </source>
</evidence>
<name>A0AA96VCM4_9EURY</name>
<feature type="transmembrane region" description="Helical" evidence="1">
    <location>
        <begin position="114"/>
        <end position="134"/>
    </location>
</feature>
<keyword evidence="1" id="KW-0812">Transmembrane</keyword>
<reference evidence="2 3" key="1">
    <citation type="submission" date="2023-07" db="EMBL/GenBank/DDBJ databases">
        <title>Closed genome sequence of Methanimicrococcus sp. Es2.</title>
        <authorList>
            <person name="Protasov E."/>
            <person name="Platt K."/>
            <person name="Reeh H."/>
            <person name="Poehlein A."/>
            <person name="Daniel R."/>
            <person name="Brune A."/>
        </authorList>
    </citation>
    <scope>NUCLEOTIDE SEQUENCE [LARGE SCALE GENOMIC DNA]</scope>
    <source>
        <strain evidence="2 3">Es2</strain>
    </source>
</reference>
<sequence length="154" mass="18440">MRRDNTDRPTQNYVKSRIFYPIIAFILFVIFHNTFSYFLFVFFSVVFMWIEYAENCKVFYIKIKNSSFSRFITDIVMSILYIPYLLLVCWVLIKIITFLILSFTSNIDILTSEYFNGVCLIISSVFVTLAWRLFHNIVFKEMEKESNDSKMRGD</sequence>
<organism evidence="2 3">
    <name type="scientific">Methanimicrococcus stummii</name>
    <dbReference type="NCBI Taxonomy" id="3028294"/>
    <lineage>
        <taxon>Archaea</taxon>
        <taxon>Methanobacteriati</taxon>
        <taxon>Methanobacteriota</taxon>
        <taxon>Stenosarchaea group</taxon>
        <taxon>Methanomicrobia</taxon>
        <taxon>Methanosarcinales</taxon>
        <taxon>Methanosarcinaceae</taxon>
        <taxon>Methanimicrococcus</taxon>
    </lineage>
</organism>
<proteinExistence type="predicted"/>
<dbReference type="EMBL" id="CP131062">
    <property type="protein sequence ID" value="WNY29403.1"/>
    <property type="molecule type" value="Genomic_DNA"/>
</dbReference>
<protein>
    <submittedName>
        <fullName evidence="2">Uncharacterized protein</fullName>
    </submittedName>
</protein>
<feature type="transmembrane region" description="Helical" evidence="1">
    <location>
        <begin position="20"/>
        <end position="50"/>
    </location>
</feature>
<gene>
    <name evidence="2" type="ORF">MmiEs2_16300</name>
</gene>
<dbReference type="Proteomes" id="UP001302662">
    <property type="component" value="Chromosome"/>
</dbReference>
<dbReference type="KEGG" id="mees:MmiEs2_16300"/>
<accession>A0AA96VCM4</accession>
<dbReference type="AlphaFoldDB" id="A0AA96VCM4"/>
<evidence type="ECO:0000313" key="2">
    <source>
        <dbReference type="EMBL" id="WNY29403.1"/>
    </source>
</evidence>